<keyword evidence="2" id="KW-1185">Reference proteome</keyword>
<proteinExistence type="predicted"/>
<protein>
    <recommendedName>
        <fullName evidence="3">Major capsid protein</fullName>
    </recommendedName>
</protein>
<reference evidence="1 2" key="1">
    <citation type="submission" date="2017-04" db="EMBL/GenBank/DDBJ databases">
        <title>Environmental T4-family bacteriophages evolve to escape abortive infection via multiple routes in a bacterial host employing altruistic suicide through Type III toxin-antitoxin systems.</title>
        <authorList>
            <person name="Chen B."/>
            <person name="Salmond G.P.C."/>
            <person name="Akusobi C."/>
            <person name="Fang X."/>
        </authorList>
    </citation>
    <scope>NUCLEOTIDE SEQUENCE [LARGE SCALE GENOMIC DNA]</scope>
</reference>
<dbReference type="GeneID" id="40085439"/>
<organism evidence="1 2">
    <name type="scientific">Serratia phage CHI14</name>
    <dbReference type="NCBI Taxonomy" id="2006941"/>
    <lineage>
        <taxon>Viruses</taxon>
        <taxon>Duplodnaviria</taxon>
        <taxon>Heunggongvirae</taxon>
        <taxon>Uroviricota</taxon>
        <taxon>Caudoviricetes</taxon>
        <taxon>Pantevenvirales</taxon>
        <taxon>Straboviridae</taxon>
        <taxon>Tevenvirinae</taxon>
        <taxon>Winklervirus</taxon>
        <taxon>Winklervirus chi14</taxon>
    </lineage>
</organism>
<name>A0A1Z1LXB2_9CAUD</name>
<accession>A0A1Z1LXB2</accession>
<sequence length="155" mass="17096">MSALKTSIDTVYAYKFIRLMQKPFTEWKAYEAKIIDERGSVLKRPSSPEEKAAYTPFHASVRSIKRMMTTVPGLAGLGSMMSAWSAVASRYNITESEQKQIFEAIPLFEEMVAGDSGGDAENIASGITSGAITNKGPKTLGKTKRKRLKINLEKL</sequence>
<dbReference type="RefSeq" id="YP_009609355.1">
    <property type="nucleotide sequence ID" value="NC_041996.1"/>
</dbReference>
<dbReference type="OrthoDB" id="16078at10239"/>
<evidence type="ECO:0000313" key="1">
    <source>
        <dbReference type="EMBL" id="ARW57453.1"/>
    </source>
</evidence>
<dbReference type="KEGG" id="vg:40085439"/>
<evidence type="ECO:0008006" key="3">
    <source>
        <dbReference type="Google" id="ProtNLM"/>
    </source>
</evidence>
<dbReference type="Proteomes" id="UP000225148">
    <property type="component" value="Segment"/>
</dbReference>
<evidence type="ECO:0000313" key="2">
    <source>
        <dbReference type="Proteomes" id="UP000225148"/>
    </source>
</evidence>
<dbReference type="EMBL" id="MF036690">
    <property type="protein sequence ID" value="ARW57453.1"/>
    <property type="molecule type" value="Genomic_DNA"/>
</dbReference>